<feature type="domain" description="Protein kinase" evidence="6">
    <location>
        <begin position="1"/>
        <end position="182"/>
    </location>
</feature>
<keyword evidence="8" id="KW-1185">Reference proteome</keyword>
<proteinExistence type="predicted"/>
<dbReference type="RefSeq" id="XP_013891288.1">
    <property type="nucleotide sequence ID" value="XM_014035834.1"/>
</dbReference>
<dbReference type="InterPro" id="IPR000719">
    <property type="entry name" value="Prot_kinase_dom"/>
</dbReference>
<keyword evidence="3" id="KW-0547">Nucleotide-binding</keyword>
<dbReference type="InterPro" id="IPR050205">
    <property type="entry name" value="CDPK_Ser/Thr_kinases"/>
</dbReference>
<keyword evidence="2" id="KW-0808">Transferase</keyword>
<keyword evidence="4" id="KW-0418">Kinase</keyword>
<dbReference type="Gene3D" id="1.10.510.10">
    <property type="entry name" value="Transferase(Phosphotransferase) domain 1"/>
    <property type="match status" value="1"/>
</dbReference>
<dbReference type="GO" id="GO:0005524">
    <property type="term" value="F:ATP binding"/>
    <property type="evidence" value="ECO:0007669"/>
    <property type="project" value="UniProtKB-KW"/>
</dbReference>
<evidence type="ECO:0000256" key="2">
    <source>
        <dbReference type="ARBA" id="ARBA00022679"/>
    </source>
</evidence>
<evidence type="ECO:0000313" key="7">
    <source>
        <dbReference type="EMBL" id="KIY92268.1"/>
    </source>
</evidence>
<evidence type="ECO:0000256" key="3">
    <source>
        <dbReference type="ARBA" id="ARBA00022741"/>
    </source>
</evidence>
<keyword evidence="5" id="KW-0067">ATP-binding</keyword>
<dbReference type="KEGG" id="mng:MNEG_15695"/>
<accession>A0A0D2K803</accession>
<protein>
    <recommendedName>
        <fullName evidence="6">Protein kinase domain-containing protein</fullName>
    </recommendedName>
</protein>
<dbReference type="SUPFAM" id="SSF56112">
    <property type="entry name" value="Protein kinase-like (PK-like)"/>
    <property type="match status" value="1"/>
</dbReference>
<dbReference type="GeneID" id="25733382"/>
<organism evidence="7 8">
    <name type="scientific">Monoraphidium neglectum</name>
    <dbReference type="NCBI Taxonomy" id="145388"/>
    <lineage>
        <taxon>Eukaryota</taxon>
        <taxon>Viridiplantae</taxon>
        <taxon>Chlorophyta</taxon>
        <taxon>core chlorophytes</taxon>
        <taxon>Chlorophyceae</taxon>
        <taxon>CS clade</taxon>
        <taxon>Sphaeropleales</taxon>
        <taxon>Selenastraceae</taxon>
        <taxon>Monoraphidium</taxon>
    </lineage>
</organism>
<dbReference type="PANTHER" id="PTHR24349">
    <property type="entry name" value="SERINE/THREONINE-PROTEIN KINASE"/>
    <property type="match status" value="1"/>
</dbReference>
<name>A0A0D2K803_9CHLO</name>
<dbReference type="SMART" id="SM00220">
    <property type="entry name" value="S_TKc"/>
    <property type="match status" value="1"/>
</dbReference>
<evidence type="ECO:0000259" key="6">
    <source>
        <dbReference type="PROSITE" id="PS50011"/>
    </source>
</evidence>
<evidence type="ECO:0000256" key="4">
    <source>
        <dbReference type="ARBA" id="ARBA00022777"/>
    </source>
</evidence>
<keyword evidence="1" id="KW-0723">Serine/threonine-protein kinase</keyword>
<sequence>MELCEGGDLVQRILDKGNYTERDAAAIIRSVLQVVAYAHDMGVVHRDIKPDNILLKVESDVTSLQLADWGFGTFVTPGEQLHRLCGTSYYMPPEMIDGKYDERADVWSCGVMLYVLLAGQPPFYAVCDDAVMRKVKNDGIPNLTCNPWPFISDDAKEAVMRMMTYDPAHRPSAREMLNHPWIREDGVAYDNVIQPEVLQRLRGFAAMTEFRRHASLVSACGGGGEGEGHHGEACLCVSARPARVARAGTSCR</sequence>
<gene>
    <name evidence="7" type="ORF">MNEG_15695</name>
</gene>
<dbReference type="EMBL" id="KK105787">
    <property type="protein sequence ID" value="KIY92268.1"/>
    <property type="molecule type" value="Genomic_DNA"/>
</dbReference>
<dbReference type="GO" id="GO:0004674">
    <property type="term" value="F:protein serine/threonine kinase activity"/>
    <property type="evidence" value="ECO:0007669"/>
    <property type="project" value="UniProtKB-KW"/>
</dbReference>
<evidence type="ECO:0000256" key="5">
    <source>
        <dbReference type="ARBA" id="ARBA00022840"/>
    </source>
</evidence>
<evidence type="ECO:0000256" key="1">
    <source>
        <dbReference type="ARBA" id="ARBA00022527"/>
    </source>
</evidence>
<dbReference type="STRING" id="145388.A0A0D2K803"/>
<dbReference type="InterPro" id="IPR008271">
    <property type="entry name" value="Ser/Thr_kinase_AS"/>
</dbReference>
<dbReference type="AlphaFoldDB" id="A0A0D2K803"/>
<evidence type="ECO:0000313" key="8">
    <source>
        <dbReference type="Proteomes" id="UP000054498"/>
    </source>
</evidence>
<dbReference type="PROSITE" id="PS50011">
    <property type="entry name" value="PROTEIN_KINASE_DOM"/>
    <property type="match status" value="1"/>
</dbReference>
<dbReference type="Pfam" id="PF00069">
    <property type="entry name" value="Pkinase"/>
    <property type="match status" value="1"/>
</dbReference>
<dbReference type="InterPro" id="IPR011009">
    <property type="entry name" value="Kinase-like_dom_sf"/>
</dbReference>
<dbReference type="Proteomes" id="UP000054498">
    <property type="component" value="Unassembled WGS sequence"/>
</dbReference>
<dbReference type="PROSITE" id="PS00108">
    <property type="entry name" value="PROTEIN_KINASE_ST"/>
    <property type="match status" value="1"/>
</dbReference>
<dbReference type="OrthoDB" id="9948461at2759"/>
<reference evidence="7 8" key="1">
    <citation type="journal article" date="2013" name="BMC Genomics">
        <title>Reconstruction of the lipid metabolism for the microalga Monoraphidium neglectum from its genome sequence reveals characteristics suitable for biofuel production.</title>
        <authorList>
            <person name="Bogen C."/>
            <person name="Al-Dilaimi A."/>
            <person name="Albersmeier A."/>
            <person name="Wichmann J."/>
            <person name="Grundmann M."/>
            <person name="Rupp O."/>
            <person name="Lauersen K.J."/>
            <person name="Blifernez-Klassen O."/>
            <person name="Kalinowski J."/>
            <person name="Goesmann A."/>
            <person name="Mussgnug J.H."/>
            <person name="Kruse O."/>
        </authorList>
    </citation>
    <scope>NUCLEOTIDE SEQUENCE [LARGE SCALE GENOMIC DNA]</scope>
    <source>
        <strain evidence="7 8">SAG 48.87</strain>
    </source>
</reference>